<dbReference type="EMBL" id="KN833789">
    <property type="protein sequence ID" value="KIK19166.1"/>
    <property type="molecule type" value="Genomic_DNA"/>
</dbReference>
<evidence type="ECO:0000313" key="2">
    <source>
        <dbReference type="EMBL" id="KIK19166.1"/>
    </source>
</evidence>
<keyword evidence="1" id="KW-0732">Signal</keyword>
<proteinExistence type="predicted"/>
<organism evidence="2 3">
    <name type="scientific">Pisolithus microcarpus 441</name>
    <dbReference type="NCBI Taxonomy" id="765257"/>
    <lineage>
        <taxon>Eukaryota</taxon>
        <taxon>Fungi</taxon>
        <taxon>Dikarya</taxon>
        <taxon>Basidiomycota</taxon>
        <taxon>Agaricomycotina</taxon>
        <taxon>Agaricomycetes</taxon>
        <taxon>Agaricomycetidae</taxon>
        <taxon>Boletales</taxon>
        <taxon>Sclerodermatineae</taxon>
        <taxon>Pisolithaceae</taxon>
        <taxon>Pisolithus</taxon>
    </lineage>
</organism>
<dbReference type="OrthoDB" id="2689470at2759"/>
<dbReference type="HOGENOM" id="CLU_2723121_0_0_1"/>
<name>A0A0C9YR89_9AGAM</name>
<gene>
    <name evidence="2" type="ORF">PISMIDRAFT_13851</name>
</gene>
<feature type="signal peptide" evidence="1">
    <location>
        <begin position="1"/>
        <end position="16"/>
    </location>
</feature>
<reference evidence="2 3" key="1">
    <citation type="submission" date="2014-04" db="EMBL/GenBank/DDBJ databases">
        <authorList>
            <consortium name="DOE Joint Genome Institute"/>
            <person name="Kuo A."/>
            <person name="Kohler A."/>
            <person name="Costa M.D."/>
            <person name="Nagy L.G."/>
            <person name="Floudas D."/>
            <person name="Copeland A."/>
            <person name="Barry K.W."/>
            <person name="Cichocki N."/>
            <person name="Veneault-Fourrey C."/>
            <person name="LaButti K."/>
            <person name="Lindquist E.A."/>
            <person name="Lipzen A."/>
            <person name="Lundell T."/>
            <person name="Morin E."/>
            <person name="Murat C."/>
            <person name="Sun H."/>
            <person name="Tunlid A."/>
            <person name="Henrissat B."/>
            <person name="Grigoriev I.V."/>
            <person name="Hibbett D.S."/>
            <person name="Martin F."/>
            <person name="Nordberg H.P."/>
            <person name="Cantor M.N."/>
            <person name="Hua S.X."/>
        </authorList>
    </citation>
    <scope>NUCLEOTIDE SEQUENCE [LARGE SCALE GENOMIC DNA]</scope>
    <source>
        <strain evidence="2 3">441</strain>
    </source>
</reference>
<accession>A0A0C9YR89</accession>
<reference evidence="3" key="2">
    <citation type="submission" date="2015-01" db="EMBL/GenBank/DDBJ databases">
        <title>Evolutionary Origins and Diversification of the Mycorrhizal Mutualists.</title>
        <authorList>
            <consortium name="DOE Joint Genome Institute"/>
            <consortium name="Mycorrhizal Genomics Consortium"/>
            <person name="Kohler A."/>
            <person name="Kuo A."/>
            <person name="Nagy L.G."/>
            <person name="Floudas D."/>
            <person name="Copeland A."/>
            <person name="Barry K.W."/>
            <person name="Cichocki N."/>
            <person name="Veneault-Fourrey C."/>
            <person name="LaButti K."/>
            <person name="Lindquist E.A."/>
            <person name="Lipzen A."/>
            <person name="Lundell T."/>
            <person name="Morin E."/>
            <person name="Murat C."/>
            <person name="Riley R."/>
            <person name="Ohm R."/>
            <person name="Sun H."/>
            <person name="Tunlid A."/>
            <person name="Henrissat B."/>
            <person name="Grigoriev I.V."/>
            <person name="Hibbett D.S."/>
            <person name="Martin F."/>
        </authorList>
    </citation>
    <scope>NUCLEOTIDE SEQUENCE [LARGE SCALE GENOMIC DNA]</scope>
    <source>
        <strain evidence="3">441</strain>
    </source>
</reference>
<evidence type="ECO:0000256" key="1">
    <source>
        <dbReference type="SAM" id="SignalP"/>
    </source>
</evidence>
<protein>
    <submittedName>
        <fullName evidence="2">Uncharacterized protein</fullName>
    </submittedName>
</protein>
<dbReference type="AlphaFoldDB" id="A0A0C9YR89"/>
<keyword evidence="3" id="KW-1185">Reference proteome</keyword>
<feature type="chain" id="PRO_5002206809" evidence="1">
    <location>
        <begin position="17"/>
        <end position="72"/>
    </location>
</feature>
<sequence length="72" mass="7963">MNTFSLSLFLPTTAFALLEQYMNGEITDTAALTKIDVKLDITGIPFDQEEWLDLIKVILMSPTEGLNSIKAA</sequence>
<dbReference type="Proteomes" id="UP000054018">
    <property type="component" value="Unassembled WGS sequence"/>
</dbReference>
<evidence type="ECO:0000313" key="3">
    <source>
        <dbReference type="Proteomes" id="UP000054018"/>
    </source>
</evidence>